<name>A0A2T6ZFL5_TUBBO</name>
<sequence length="137" mass="15198">MARARLSGVLFISLPSFVLSLEYSTSILSFLTPPQYQINTSQKNRSKTAPVNAFGPASCSIFDEIAGRGAISQCKRLLSKPVSVQAPKELELNMNVTYGEQQTIRRAIADYGFHKIEMKLPQRECNDSCKTAPVVWV</sequence>
<gene>
    <name evidence="2" type="ORF">B9Z19DRAFT_1068378</name>
</gene>
<feature type="signal peptide" evidence="1">
    <location>
        <begin position="1"/>
        <end position="20"/>
    </location>
</feature>
<evidence type="ECO:0008006" key="4">
    <source>
        <dbReference type="Google" id="ProtNLM"/>
    </source>
</evidence>
<dbReference type="EMBL" id="NESQ01000315">
    <property type="protein sequence ID" value="PUU74204.1"/>
    <property type="molecule type" value="Genomic_DNA"/>
</dbReference>
<proteinExistence type="predicted"/>
<evidence type="ECO:0000313" key="2">
    <source>
        <dbReference type="EMBL" id="PUU74204.1"/>
    </source>
</evidence>
<protein>
    <recommendedName>
        <fullName evidence="4">HMA domain-containing protein</fullName>
    </recommendedName>
</protein>
<dbReference type="Proteomes" id="UP000244722">
    <property type="component" value="Unassembled WGS sequence"/>
</dbReference>
<feature type="chain" id="PRO_5015520353" description="HMA domain-containing protein" evidence="1">
    <location>
        <begin position="21"/>
        <end position="137"/>
    </location>
</feature>
<organism evidence="2 3">
    <name type="scientific">Tuber borchii</name>
    <name type="common">White truffle</name>
    <dbReference type="NCBI Taxonomy" id="42251"/>
    <lineage>
        <taxon>Eukaryota</taxon>
        <taxon>Fungi</taxon>
        <taxon>Dikarya</taxon>
        <taxon>Ascomycota</taxon>
        <taxon>Pezizomycotina</taxon>
        <taxon>Pezizomycetes</taxon>
        <taxon>Pezizales</taxon>
        <taxon>Tuberaceae</taxon>
        <taxon>Tuber</taxon>
    </lineage>
</organism>
<comment type="caution">
    <text evidence="2">The sequence shown here is derived from an EMBL/GenBank/DDBJ whole genome shotgun (WGS) entry which is preliminary data.</text>
</comment>
<accession>A0A2T6ZFL5</accession>
<evidence type="ECO:0000313" key="3">
    <source>
        <dbReference type="Proteomes" id="UP000244722"/>
    </source>
</evidence>
<reference evidence="2 3" key="1">
    <citation type="submission" date="2017-04" db="EMBL/GenBank/DDBJ databases">
        <title>Draft genome sequence of Tuber borchii Vittad., a whitish edible truffle.</title>
        <authorList>
            <consortium name="DOE Joint Genome Institute"/>
            <person name="Murat C."/>
            <person name="Kuo A."/>
            <person name="Barry K.W."/>
            <person name="Clum A."/>
            <person name="Dockter R.B."/>
            <person name="Fauchery L."/>
            <person name="Iotti M."/>
            <person name="Kohler A."/>
            <person name="Labutti K."/>
            <person name="Lindquist E.A."/>
            <person name="Lipzen A."/>
            <person name="Ohm R.A."/>
            <person name="Wang M."/>
            <person name="Grigoriev I.V."/>
            <person name="Zambonelli A."/>
            <person name="Martin F.M."/>
        </authorList>
    </citation>
    <scope>NUCLEOTIDE SEQUENCE [LARGE SCALE GENOMIC DNA]</scope>
    <source>
        <strain evidence="2 3">Tbo3840</strain>
    </source>
</reference>
<keyword evidence="3" id="KW-1185">Reference proteome</keyword>
<keyword evidence="1" id="KW-0732">Signal</keyword>
<dbReference type="AlphaFoldDB" id="A0A2T6ZFL5"/>
<evidence type="ECO:0000256" key="1">
    <source>
        <dbReference type="SAM" id="SignalP"/>
    </source>
</evidence>